<dbReference type="AlphaFoldDB" id="A0A9W6W805"/>
<keyword evidence="1" id="KW-0472">Membrane</keyword>
<keyword evidence="3" id="KW-1185">Reference proteome</keyword>
<feature type="transmembrane region" description="Helical" evidence="1">
    <location>
        <begin position="257"/>
        <end position="279"/>
    </location>
</feature>
<name>A0A9W6W805_9ACTN</name>
<gene>
    <name evidence="2" type="ORF">Afil01_08030</name>
</gene>
<organism evidence="2 3">
    <name type="scientific">Actinorhabdospora filicis</name>
    <dbReference type="NCBI Taxonomy" id="1785913"/>
    <lineage>
        <taxon>Bacteria</taxon>
        <taxon>Bacillati</taxon>
        <taxon>Actinomycetota</taxon>
        <taxon>Actinomycetes</taxon>
        <taxon>Micromonosporales</taxon>
        <taxon>Micromonosporaceae</taxon>
        <taxon>Actinorhabdospora</taxon>
    </lineage>
</organism>
<evidence type="ECO:0000313" key="2">
    <source>
        <dbReference type="EMBL" id="GLZ75996.1"/>
    </source>
</evidence>
<feature type="transmembrane region" description="Helical" evidence="1">
    <location>
        <begin position="184"/>
        <end position="203"/>
    </location>
</feature>
<reference evidence="2" key="1">
    <citation type="submission" date="2023-03" db="EMBL/GenBank/DDBJ databases">
        <title>Actinorhabdospora filicis NBRC 111898.</title>
        <authorList>
            <person name="Ichikawa N."/>
            <person name="Sato H."/>
            <person name="Tonouchi N."/>
        </authorList>
    </citation>
    <scope>NUCLEOTIDE SEQUENCE</scope>
    <source>
        <strain evidence="2">NBRC 111898</strain>
    </source>
</reference>
<keyword evidence="1" id="KW-1133">Transmembrane helix</keyword>
<sequence>MPAKRRPWLLFAAAVIVGAALGSMVGSRVAGTDEPLPPHEVTVGIARMIWPEREIQFSEEPGAYDDLSSQGEHEDFGGYPGWVQVILGDATQDRGDGVSWMHPPGWVESHEMPYVFPETPAENARRRDDAAARLAADGWAVTRPWPDRVVGRKGTLVVELFADDDGNTPSLDLYRVPPPSHGRLAAAGAIVGALLGAAGAFAVTRHRRRFPDGEAPRLVHIALGLLMLNSALVARAVYFAFDNGDRLNTPLWRSGRFMPLGACMNVALLLLVVGGVLMVRRYRMNSSSRS</sequence>
<comment type="caution">
    <text evidence="2">The sequence shown here is derived from an EMBL/GenBank/DDBJ whole genome shotgun (WGS) entry which is preliminary data.</text>
</comment>
<protein>
    <submittedName>
        <fullName evidence="2">Uncharacterized protein</fullName>
    </submittedName>
</protein>
<evidence type="ECO:0000256" key="1">
    <source>
        <dbReference type="SAM" id="Phobius"/>
    </source>
</evidence>
<keyword evidence="1" id="KW-0812">Transmembrane</keyword>
<dbReference type="RefSeq" id="WP_285661197.1">
    <property type="nucleotide sequence ID" value="NZ_BSTX01000001.1"/>
</dbReference>
<evidence type="ECO:0000313" key="3">
    <source>
        <dbReference type="Proteomes" id="UP001165079"/>
    </source>
</evidence>
<proteinExistence type="predicted"/>
<dbReference type="EMBL" id="BSTX01000001">
    <property type="protein sequence ID" value="GLZ75996.1"/>
    <property type="molecule type" value="Genomic_DNA"/>
</dbReference>
<dbReference type="Proteomes" id="UP001165079">
    <property type="component" value="Unassembled WGS sequence"/>
</dbReference>
<accession>A0A9W6W805</accession>
<feature type="transmembrane region" description="Helical" evidence="1">
    <location>
        <begin position="215"/>
        <end position="237"/>
    </location>
</feature>